<comment type="caution">
    <text evidence="1">The sequence shown here is derived from an EMBL/GenBank/DDBJ whole genome shotgun (WGS) entry which is preliminary data.</text>
</comment>
<dbReference type="InterPro" id="IPR050456">
    <property type="entry name" value="DeoC/FbaB_aldolase"/>
</dbReference>
<organism evidence="1 2">
    <name type="scientific">Oceanobacillus sojae</name>
    <dbReference type="NCBI Taxonomy" id="582851"/>
    <lineage>
        <taxon>Bacteria</taxon>
        <taxon>Bacillati</taxon>
        <taxon>Bacillota</taxon>
        <taxon>Bacilli</taxon>
        <taxon>Bacillales</taxon>
        <taxon>Bacillaceae</taxon>
        <taxon>Oceanobacillus</taxon>
    </lineage>
</organism>
<gene>
    <name evidence="1" type="ORF">OSO01_25580</name>
</gene>
<proteinExistence type="predicted"/>
<dbReference type="PANTHER" id="PTHR47916:SF1">
    <property type="entry name" value="3-HYDROXY-5-PHOSPHONOOXYPENTANE-2,4-DIONE THIOLASE"/>
    <property type="match status" value="1"/>
</dbReference>
<dbReference type="Pfam" id="PF01791">
    <property type="entry name" value="DeoC"/>
    <property type="match status" value="1"/>
</dbReference>
<accession>A0A511ZK65</accession>
<dbReference type="InterPro" id="IPR041720">
    <property type="entry name" value="FbaB-like"/>
</dbReference>
<dbReference type="InterPro" id="IPR013785">
    <property type="entry name" value="Aldolase_TIM"/>
</dbReference>
<sequence length="260" mass="29115">MSIELRMSKIFRPETGNTFILPVDHGLSLGYVEGLENPAQVLKNLKSDDVDTVLIADGLANQCDEVFFGRNAPSKMLCADIFYEEDGELFQKLVFTPETALKKGYDCLKLILFWDRPAKERIQFVDLIAQCIEEAHKLELPVLVEPLTRNPIADQEEYVQILSDGVRTAFELGADILKVPHPGDAGVLKNWVDYYNVPFILLGGGKSGTIEDLKTTVQEAIDVGVRGVAIGRNIWQRSPEEAKELMTSFSDIVHKRLSTY</sequence>
<dbReference type="SMART" id="SM01133">
    <property type="entry name" value="DeoC"/>
    <property type="match status" value="1"/>
</dbReference>
<dbReference type="InterPro" id="IPR002915">
    <property type="entry name" value="DeoC/FbaB/LacD_aldolase"/>
</dbReference>
<reference evidence="1 2" key="1">
    <citation type="submission" date="2019-07" db="EMBL/GenBank/DDBJ databases">
        <title>Whole genome shotgun sequence of Oceanobacillus sojae NBRC 105379.</title>
        <authorList>
            <person name="Hosoyama A."/>
            <person name="Uohara A."/>
            <person name="Ohji S."/>
            <person name="Ichikawa N."/>
        </authorList>
    </citation>
    <scope>NUCLEOTIDE SEQUENCE [LARGE SCALE GENOMIC DNA]</scope>
    <source>
        <strain evidence="1 2">NBRC 105379</strain>
    </source>
</reference>
<dbReference type="AlphaFoldDB" id="A0A511ZK65"/>
<dbReference type="OrthoDB" id="5915071at2"/>
<protein>
    <submittedName>
        <fullName evidence="1">Aldolase</fullName>
    </submittedName>
</protein>
<dbReference type="Proteomes" id="UP000321558">
    <property type="component" value="Unassembled WGS sequence"/>
</dbReference>
<dbReference type="PIRSF" id="PIRSF038992">
    <property type="entry name" value="Aldolase_Ia"/>
    <property type="match status" value="1"/>
</dbReference>
<dbReference type="SUPFAM" id="SSF51569">
    <property type="entry name" value="Aldolase"/>
    <property type="match status" value="1"/>
</dbReference>
<dbReference type="EMBL" id="BJYM01000010">
    <property type="protein sequence ID" value="GEN87819.1"/>
    <property type="molecule type" value="Genomic_DNA"/>
</dbReference>
<evidence type="ECO:0000313" key="2">
    <source>
        <dbReference type="Proteomes" id="UP000321558"/>
    </source>
</evidence>
<name>A0A511ZK65_9BACI</name>
<dbReference type="Gene3D" id="3.20.20.70">
    <property type="entry name" value="Aldolase class I"/>
    <property type="match status" value="1"/>
</dbReference>
<dbReference type="PANTHER" id="PTHR47916">
    <property type="entry name" value="FRUCTOSE-BISPHOSPHATE ALDOLASE CLASS 1"/>
    <property type="match status" value="1"/>
</dbReference>
<evidence type="ECO:0000313" key="1">
    <source>
        <dbReference type="EMBL" id="GEN87819.1"/>
    </source>
</evidence>
<dbReference type="GO" id="GO:0004332">
    <property type="term" value="F:fructose-bisphosphate aldolase activity"/>
    <property type="evidence" value="ECO:0007669"/>
    <property type="project" value="InterPro"/>
</dbReference>
<keyword evidence="2" id="KW-1185">Reference proteome</keyword>
<dbReference type="RefSeq" id="WP_147210775.1">
    <property type="nucleotide sequence ID" value="NZ_BJYM01000010.1"/>
</dbReference>